<keyword evidence="1 3" id="KW-0812">Transmembrane</keyword>
<evidence type="ECO:0000256" key="1">
    <source>
        <dbReference type="SAM" id="Phobius"/>
    </source>
</evidence>
<gene>
    <name evidence="3" type="ORF">XD48_2454</name>
</gene>
<evidence type="ECO:0000313" key="4">
    <source>
        <dbReference type="Proteomes" id="UP000054015"/>
    </source>
</evidence>
<evidence type="ECO:0000313" key="3">
    <source>
        <dbReference type="EMBL" id="KUK05306.1"/>
    </source>
</evidence>
<dbReference type="GO" id="GO:0016740">
    <property type="term" value="F:transferase activity"/>
    <property type="evidence" value="ECO:0007669"/>
    <property type="project" value="UniProtKB-KW"/>
</dbReference>
<name>A0A117KTM9_ARCFL</name>
<evidence type="ECO:0000259" key="2">
    <source>
        <dbReference type="Pfam" id="PF02516"/>
    </source>
</evidence>
<protein>
    <submittedName>
        <fullName evidence="3">Transmembrane oligosaccharyl transferase, putative</fullName>
    </submittedName>
</protein>
<comment type="caution">
    <text evidence="3">The sequence shown here is derived from an EMBL/GenBank/DDBJ whole genome shotgun (WGS) entry which is preliminary data.</text>
</comment>
<dbReference type="Pfam" id="PF02516">
    <property type="entry name" value="STT3"/>
    <property type="match status" value="1"/>
</dbReference>
<keyword evidence="3" id="KW-0808">Transferase</keyword>
<dbReference type="GO" id="GO:0016020">
    <property type="term" value="C:membrane"/>
    <property type="evidence" value="ECO:0007669"/>
    <property type="project" value="InterPro"/>
</dbReference>
<keyword evidence="1" id="KW-1133">Transmembrane helix</keyword>
<keyword evidence="1" id="KW-0472">Membrane</keyword>
<dbReference type="UniPathway" id="UPA00378"/>
<organism evidence="3 4">
    <name type="scientific">Archaeoglobus fulgidus</name>
    <dbReference type="NCBI Taxonomy" id="2234"/>
    <lineage>
        <taxon>Archaea</taxon>
        <taxon>Methanobacteriati</taxon>
        <taxon>Methanobacteriota</taxon>
        <taxon>Archaeoglobi</taxon>
        <taxon>Archaeoglobales</taxon>
        <taxon>Archaeoglobaceae</taxon>
        <taxon>Archaeoglobus</taxon>
    </lineage>
</organism>
<proteinExistence type="predicted"/>
<feature type="non-terminal residue" evidence="3">
    <location>
        <position position="77"/>
    </location>
</feature>
<dbReference type="AlphaFoldDB" id="A0A117KTM9"/>
<accession>A0A117KTM9</accession>
<feature type="transmembrane region" description="Helical" evidence="1">
    <location>
        <begin position="12"/>
        <end position="30"/>
    </location>
</feature>
<reference evidence="4" key="1">
    <citation type="journal article" date="2015" name="MBio">
        <title>Genome-Resolved Metagenomic Analysis Reveals Roles for Candidate Phyla and Other Microbial Community Members in Biogeochemical Transformations in Oil Reservoirs.</title>
        <authorList>
            <person name="Hu P."/>
            <person name="Tom L."/>
            <person name="Singh A."/>
            <person name="Thomas B.C."/>
            <person name="Baker B.J."/>
            <person name="Piceno Y.M."/>
            <person name="Andersen G.L."/>
            <person name="Banfield J.F."/>
        </authorList>
    </citation>
    <scope>NUCLEOTIDE SEQUENCE [LARGE SCALE GENOMIC DNA]</scope>
</reference>
<dbReference type="Proteomes" id="UP000054015">
    <property type="component" value="Unassembled WGS sequence"/>
</dbReference>
<feature type="domain" description="Oligosaccharyl transferase STT3 N-terminal" evidence="2">
    <location>
        <begin position="18"/>
        <end position="77"/>
    </location>
</feature>
<sequence>MQNAESWFKKYWHLSVLVIAALISVKLRILNPWNSVFTWTVRLGGNDPWYYYRLIENTIHNFPHRIWFDPFTYYPYG</sequence>
<dbReference type="EMBL" id="LGEX01000144">
    <property type="protein sequence ID" value="KUK05306.1"/>
    <property type="molecule type" value="Genomic_DNA"/>
</dbReference>
<dbReference type="InterPro" id="IPR048307">
    <property type="entry name" value="STT3_N"/>
</dbReference>